<protein>
    <recommendedName>
        <fullName evidence="3">TFIIE beta domain-containing protein</fullName>
    </recommendedName>
</protein>
<name>A0AAD8LQB0_BABGI</name>
<dbReference type="GO" id="GO:0005673">
    <property type="term" value="C:transcription factor TFIIE complex"/>
    <property type="evidence" value="ECO:0007669"/>
    <property type="project" value="InterPro"/>
</dbReference>
<proteinExistence type="predicted"/>
<dbReference type="PANTHER" id="PTHR12716:SF8">
    <property type="entry name" value="TRANSCRIPTION INITIATION FACTOR IIE SUBUNIT BETA"/>
    <property type="match status" value="1"/>
</dbReference>
<dbReference type="GO" id="GO:0006367">
    <property type="term" value="P:transcription initiation at RNA polymerase II promoter"/>
    <property type="evidence" value="ECO:0007669"/>
    <property type="project" value="InterPro"/>
</dbReference>
<dbReference type="PANTHER" id="PTHR12716">
    <property type="entry name" value="TRANSCRIPTION INITIATION FACTOR IIE, BETA SUBUNIT"/>
    <property type="match status" value="1"/>
</dbReference>
<dbReference type="EMBL" id="JAVEPI010000004">
    <property type="protein sequence ID" value="KAK1442407.1"/>
    <property type="molecule type" value="Genomic_DNA"/>
</dbReference>
<accession>A0AAD8LQB0</accession>
<dbReference type="InterPro" id="IPR016656">
    <property type="entry name" value="TFIIE-bsu"/>
</dbReference>
<sequence>MSFVQNSSFHKHLESQNQHAAQGEAPKATLQFSSRSSNITYKGETCPLVYVTHKILRILTQHNRPLHTLEVEKALRSLGFMGVDICTNKELFESLQNVNRIDFDVSRKLLIYRNPYQSINSSQSLLEYISKNAAIRGLRVNEELLNANPKMAEWLEEIMKHRKIRAVRSNSSHIKGKHKCRNAGTPNQCSVYSSSKCRECLNNLNGILLFPLGKDTYEQDRFKLDHDIKSLWDSVAIPPINQLLEEYNVSRIEQTYVANHG</sequence>
<reference evidence="1" key="1">
    <citation type="submission" date="2023-08" db="EMBL/GenBank/DDBJ databases">
        <title>Draft sequence of the Babesia gibsoni genome.</title>
        <authorList>
            <person name="Yamagishi J.Y."/>
            <person name="Xuan X.X."/>
        </authorList>
    </citation>
    <scope>NUCLEOTIDE SEQUENCE</scope>
    <source>
        <strain evidence="1">Azabu</strain>
    </source>
</reference>
<evidence type="ECO:0008006" key="3">
    <source>
        <dbReference type="Google" id="ProtNLM"/>
    </source>
</evidence>
<dbReference type="AlphaFoldDB" id="A0AAD8LQB0"/>
<comment type="caution">
    <text evidence="1">The sequence shown here is derived from an EMBL/GenBank/DDBJ whole genome shotgun (WGS) entry which is preliminary data.</text>
</comment>
<keyword evidence="2" id="KW-1185">Reference proteome</keyword>
<dbReference type="Proteomes" id="UP001230268">
    <property type="component" value="Unassembled WGS sequence"/>
</dbReference>
<evidence type="ECO:0000313" key="2">
    <source>
        <dbReference type="Proteomes" id="UP001230268"/>
    </source>
</evidence>
<organism evidence="1 2">
    <name type="scientific">Babesia gibsoni</name>
    <dbReference type="NCBI Taxonomy" id="33632"/>
    <lineage>
        <taxon>Eukaryota</taxon>
        <taxon>Sar</taxon>
        <taxon>Alveolata</taxon>
        <taxon>Apicomplexa</taxon>
        <taxon>Aconoidasida</taxon>
        <taxon>Piroplasmida</taxon>
        <taxon>Babesiidae</taxon>
        <taxon>Babesia</taxon>
    </lineage>
</organism>
<dbReference type="GO" id="GO:0001097">
    <property type="term" value="F:TFIIH-class transcription factor complex binding"/>
    <property type="evidence" value="ECO:0007669"/>
    <property type="project" value="TreeGrafter"/>
</dbReference>
<gene>
    <name evidence="1" type="ORF">BgAZ_404370</name>
</gene>
<evidence type="ECO:0000313" key="1">
    <source>
        <dbReference type="EMBL" id="KAK1442407.1"/>
    </source>
</evidence>